<evidence type="ECO:0000256" key="1">
    <source>
        <dbReference type="ARBA" id="ARBA00006525"/>
    </source>
</evidence>
<dbReference type="Gene3D" id="3.40.50.450">
    <property type="match status" value="1"/>
</dbReference>
<protein>
    <submittedName>
        <fullName evidence="3">DNA processing protein</fullName>
    </submittedName>
</protein>
<dbReference type="Proteomes" id="UP001519362">
    <property type="component" value="Unassembled WGS sequence"/>
</dbReference>
<keyword evidence="4" id="KW-1185">Reference proteome</keyword>
<dbReference type="PANTHER" id="PTHR43022:SF1">
    <property type="entry name" value="PROTEIN SMF"/>
    <property type="match status" value="1"/>
</dbReference>
<accession>A0ABS4ZH09</accession>
<evidence type="ECO:0000313" key="4">
    <source>
        <dbReference type="Proteomes" id="UP001519362"/>
    </source>
</evidence>
<reference evidence="3 4" key="1">
    <citation type="submission" date="2021-03" db="EMBL/GenBank/DDBJ databases">
        <title>Sequencing the genomes of 1000 actinobacteria strains.</title>
        <authorList>
            <person name="Klenk H.-P."/>
        </authorList>
    </citation>
    <scope>NUCLEOTIDE SEQUENCE [LARGE SCALE GENOMIC DNA]</scope>
    <source>
        <strain evidence="3 4">DSM 24221</strain>
    </source>
</reference>
<evidence type="ECO:0000313" key="3">
    <source>
        <dbReference type="EMBL" id="MBP2435766.1"/>
    </source>
</evidence>
<feature type="domain" description="Smf/DprA SLOG" evidence="2">
    <location>
        <begin position="108"/>
        <end position="319"/>
    </location>
</feature>
<dbReference type="EMBL" id="JAGIOL010000001">
    <property type="protein sequence ID" value="MBP2435766.1"/>
    <property type="molecule type" value="Genomic_DNA"/>
</dbReference>
<dbReference type="Pfam" id="PF02481">
    <property type="entry name" value="DNA_processg_A"/>
    <property type="match status" value="1"/>
</dbReference>
<comment type="caution">
    <text evidence="3">The sequence shown here is derived from an EMBL/GenBank/DDBJ whole genome shotgun (WGS) entry which is preliminary data.</text>
</comment>
<dbReference type="InterPro" id="IPR057666">
    <property type="entry name" value="DrpA_SLOG"/>
</dbReference>
<name>A0ABS4ZH09_9MICO</name>
<organism evidence="3 4">
    <name type="scientific">Microbacterium amylolyticum</name>
    <dbReference type="NCBI Taxonomy" id="936337"/>
    <lineage>
        <taxon>Bacteria</taxon>
        <taxon>Bacillati</taxon>
        <taxon>Actinomycetota</taxon>
        <taxon>Actinomycetes</taxon>
        <taxon>Micrococcales</taxon>
        <taxon>Microbacteriaceae</taxon>
        <taxon>Microbacterium</taxon>
    </lineage>
</organism>
<dbReference type="InterPro" id="IPR003488">
    <property type="entry name" value="DprA"/>
</dbReference>
<sequence length="388" mass="39594">MRDIGLAVRELLTAEVRHAAEAWFGGQKSAERLARAAWSVLTEPGDGVAGELIASLGAEDALEAAARATRRPADSVALADATARWRPRWDAGLVEAALRQGVRRDLQFVIPGDAGWCAATDALGAHAPVGLWVRGDAAVLGRGGASVGVVGARAATPYGELVTTDIASELAADGAIIISGAAYGVDGAAHRAALRTSSPTVAFVAGGVDRVYPAGHAEMLQRIAETGAIVAERPPGAAPTKWRFLARNRLIAAASAATVVVEAGVRSGSLNTANHAATLGRPLGAVPGPVTSSTSAGCHRLLREYGAVCITSPDDVRELLGLGVDHPLETRGDPELTRVSDALARRTPRSIAEIARLSGLAEGSVIGALGLLALSGAAVERNGGWEAG</sequence>
<dbReference type="PANTHER" id="PTHR43022">
    <property type="entry name" value="PROTEIN SMF"/>
    <property type="match status" value="1"/>
</dbReference>
<dbReference type="RefSeq" id="WP_165131994.1">
    <property type="nucleotide sequence ID" value="NZ_CP049253.1"/>
</dbReference>
<dbReference type="NCBIfam" id="TIGR00732">
    <property type="entry name" value="dprA"/>
    <property type="match status" value="1"/>
</dbReference>
<evidence type="ECO:0000259" key="2">
    <source>
        <dbReference type="Pfam" id="PF02481"/>
    </source>
</evidence>
<gene>
    <name evidence="3" type="ORF">JOF34_000352</name>
</gene>
<proteinExistence type="inferred from homology"/>
<comment type="similarity">
    <text evidence="1">Belongs to the DprA/Smf family.</text>
</comment>
<dbReference type="SUPFAM" id="SSF102405">
    <property type="entry name" value="MCP/YpsA-like"/>
    <property type="match status" value="1"/>
</dbReference>